<reference evidence="1" key="1">
    <citation type="journal article" date="2019" name="Sci. Rep.">
        <title>Draft genome of Tanacetum cinerariifolium, the natural source of mosquito coil.</title>
        <authorList>
            <person name="Yamashiro T."/>
            <person name="Shiraishi A."/>
            <person name="Satake H."/>
            <person name="Nakayama K."/>
        </authorList>
    </citation>
    <scope>NUCLEOTIDE SEQUENCE</scope>
</reference>
<organism evidence="1">
    <name type="scientific">Tanacetum cinerariifolium</name>
    <name type="common">Dalmatian daisy</name>
    <name type="synonym">Chrysanthemum cinerariifolium</name>
    <dbReference type="NCBI Taxonomy" id="118510"/>
    <lineage>
        <taxon>Eukaryota</taxon>
        <taxon>Viridiplantae</taxon>
        <taxon>Streptophyta</taxon>
        <taxon>Embryophyta</taxon>
        <taxon>Tracheophyta</taxon>
        <taxon>Spermatophyta</taxon>
        <taxon>Magnoliopsida</taxon>
        <taxon>eudicotyledons</taxon>
        <taxon>Gunneridae</taxon>
        <taxon>Pentapetalae</taxon>
        <taxon>asterids</taxon>
        <taxon>campanulids</taxon>
        <taxon>Asterales</taxon>
        <taxon>Asteraceae</taxon>
        <taxon>Asteroideae</taxon>
        <taxon>Anthemideae</taxon>
        <taxon>Anthemidinae</taxon>
        <taxon>Tanacetum</taxon>
    </lineage>
</organism>
<gene>
    <name evidence="1" type="ORF">Tci_601713</name>
</gene>
<accession>A0A699JET5</accession>
<sequence>NLRMAFNGKEKMQSDGIYTVENRTNVTKLGQPKKVLSVEGLQKALRHVQDFPKNVGVRLQEINVFYLKNARV</sequence>
<feature type="non-terminal residue" evidence="1">
    <location>
        <position position="1"/>
    </location>
</feature>
<comment type="caution">
    <text evidence="1">The sequence shown here is derived from an EMBL/GenBank/DDBJ whole genome shotgun (WGS) entry which is preliminary data.</text>
</comment>
<evidence type="ECO:0000313" key="1">
    <source>
        <dbReference type="EMBL" id="GFA29741.1"/>
    </source>
</evidence>
<name>A0A699JET5_TANCI</name>
<dbReference type="EMBL" id="BKCJ010400218">
    <property type="protein sequence ID" value="GFA29741.1"/>
    <property type="molecule type" value="Genomic_DNA"/>
</dbReference>
<proteinExistence type="predicted"/>
<protein>
    <submittedName>
        <fullName evidence="1">Protein MCM10 homolog</fullName>
    </submittedName>
</protein>
<dbReference type="AlphaFoldDB" id="A0A699JET5"/>